<dbReference type="InterPro" id="IPR006390">
    <property type="entry name" value="DHP_synth_dom"/>
</dbReference>
<keyword evidence="8 9" id="KW-0289">Folate biosynthesis</keyword>
<proteinExistence type="inferred from homology"/>
<dbReference type="PANTHER" id="PTHR20941:SF1">
    <property type="entry name" value="FOLIC ACID SYNTHESIS PROTEIN FOL1"/>
    <property type="match status" value="1"/>
</dbReference>
<dbReference type="Pfam" id="PF00809">
    <property type="entry name" value="Pterin_bind"/>
    <property type="match status" value="1"/>
</dbReference>
<organism evidence="11 12">
    <name type="scientific">Sinorhizobium fredii (strain HH103)</name>
    <dbReference type="NCBI Taxonomy" id="1117943"/>
    <lineage>
        <taxon>Bacteria</taxon>
        <taxon>Pseudomonadati</taxon>
        <taxon>Pseudomonadota</taxon>
        <taxon>Alphaproteobacteria</taxon>
        <taxon>Hyphomicrobiales</taxon>
        <taxon>Rhizobiaceae</taxon>
        <taxon>Sinorhizobium/Ensifer group</taxon>
        <taxon>Sinorhizobium</taxon>
    </lineage>
</organism>
<accession>G9A712</accession>
<evidence type="ECO:0000256" key="1">
    <source>
        <dbReference type="ARBA" id="ARBA00000012"/>
    </source>
</evidence>
<comment type="cofactor">
    <cofactor evidence="2 9">
        <name>Mg(2+)</name>
        <dbReference type="ChEBI" id="CHEBI:18420"/>
    </cofactor>
</comment>
<keyword evidence="6 9" id="KW-0479">Metal-binding</keyword>
<comment type="pathway">
    <text evidence="3 9">Cofactor biosynthesis; tetrahydrofolate biosynthesis; 7,8-dihydrofolate from 2-amino-4-hydroxy-6-hydroxymethyl-7,8-dihydropteridine diphosphate and 4-aminobenzoate: step 1/2.</text>
</comment>
<evidence type="ECO:0000256" key="7">
    <source>
        <dbReference type="ARBA" id="ARBA00022842"/>
    </source>
</evidence>
<sequence>MASLTAADRPKMTYDPFQRFRWQLAHGRALELGPRGVLMAIINVTPDSFSDGGRFADATAAVAAATRALADGAAILDIGGESTRPDADPVDAAEEQARILPVIERLARETDAIISVDTYRAETARLAVEAGAHIVNDVHGLQREPAIAEVAAETGAGLCIMHTGRDRQKLGDVVEDQFHFLGRSLQIAAEAGVGRDRIVLDPGYGFAKDADENLELMARFAELHRFGQPFLVGTSRKRFLGAVTGREAQDRDAATAATTALLRAAGAAVFRVHDVAINRDALAMADAMLIAKNSRRDMKP</sequence>
<dbReference type="SUPFAM" id="SSF51717">
    <property type="entry name" value="Dihydropteroate synthetase-like"/>
    <property type="match status" value="1"/>
</dbReference>
<evidence type="ECO:0000313" key="11">
    <source>
        <dbReference type="EMBL" id="CCE96042.1"/>
    </source>
</evidence>
<name>G9A712_SINF1</name>
<comment type="similarity">
    <text evidence="9">Belongs to the DHPS family.</text>
</comment>
<dbReference type="PATRIC" id="fig|380.5.peg.1637"/>
<dbReference type="PROSITE" id="PS50972">
    <property type="entry name" value="PTERIN_BINDING"/>
    <property type="match status" value="1"/>
</dbReference>
<keyword evidence="5 9" id="KW-0808">Transferase</keyword>
<comment type="catalytic activity">
    <reaction evidence="1">
        <text>(7,8-dihydropterin-6-yl)methyl diphosphate + 4-aminobenzoate = 7,8-dihydropteroate + diphosphate</text>
        <dbReference type="Rhea" id="RHEA:19949"/>
        <dbReference type="ChEBI" id="CHEBI:17836"/>
        <dbReference type="ChEBI" id="CHEBI:17839"/>
        <dbReference type="ChEBI" id="CHEBI:33019"/>
        <dbReference type="ChEBI" id="CHEBI:72950"/>
        <dbReference type="EC" id="2.5.1.15"/>
    </reaction>
</comment>
<dbReference type="InterPro" id="IPR045031">
    <property type="entry name" value="DHP_synth-like"/>
</dbReference>
<evidence type="ECO:0000256" key="3">
    <source>
        <dbReference type="ARBA" id="ARBA00004763"/>
    </source>
</evidence>
<dbReference type="PANTHER" id="PTHR20941">
    <property type="entry name" value="FOLATE SYNTHESIS PROTEINS"/>
    <property type="match status" value="1"/>
</dbReference>
<dbReference type="InterPro" id="IPR011005">
    <property type="entry name" value="Dihydropteroate_synth-like_sf"/>
</dbReference>
<dbReference type="PROSITE" id="PS00793">
    <property type="entry name" value="DHPS_2"/>
    <property type="match status" value="1"/>
</dbReference>
<dbReference type="InterPro" id="IPR000489">
    <property type="entry name" value="Pterin-binding_dom"/>
</dbReference>
<reference evidence="11 12" key="1">
    <citation type="journal article" date="2012" name="J. Bacteriol.">
        <title>Genome sequence of the soybean symbiont Sinorhizobium fredii HH103.</title>
        <authorList>
            <person name="Weidner S."/>
            <person name="Becker A."/>
            <person name="Bonilla I."/>
            <person name="Jaenicke S."/>
            <person name="Lloret J."/>
            <person name="Margaret I."/>
            <person name="Puhler A."/>
            <person name="Ruiz-Sainz J.E."/>
            <person name="Schneiker-Bekel S."/>
            <person name="Szczepanowski R."/>
            <person name="Vinardell J.M."/>
            <person name="Zehner S."/>
            <person name="Gottfert M."/>
        </authorList>
    </citation>
    <scope>NUCLEOTIDE SEQUENCE [LARGE SCALE GENOMIC DNA]</scope>
    <source>
        <strain evidence="11 12">HH103</strain>
    </source>
</reference>
<evidence type="ECO:0000256" key="9">
    <source>
        <dbReference type="RuleBase" id="RU361205"/>
    </source>
</evidence>
<evidence type="ECO:0000313" key="12">
    <source>
        <dbReference type="Proteomes" id="UP000007735"/>
    </source>
</evidence>
<protein>
    <recommendedName>
        <fullName evidence="4 9">Dihydropteroate synthase</fullName>
        <shortName evidence="9">DHPS</shortName>
        <ecNumber evidence="4 9">2.5.1.15</ecNumber>
    </recommendedName>
    <alternativeName>
        <fullName evidence="9">Dihydropteroate pyrophosphorylase</fullName>
    </alternativeName>
</protein>
<evidence type="ECO:0000256" key="8">
    <source>
        <dbReference type="ARBA" id="ARBA00022909"/>
    </source>
</evidence>
<dbReference type="eggNOG" id="COG0294">
    <property type="taxonomic scope" value="Bacteria"/>
</dbReference>
<feature type="domain" description="Pterin-binding" evidence="10">
    <location>
        <begin position="36"/>
        <end position="283"/>
    </location>
</feature>
<dbReference type="GO" id="GO:0004156">
    <property type="term" value="F:dihydropteroate synthase activity"/>
    <property type="evidence" value="ECO:0007669"/>
    <property type="project" value="UniProtKB-EC"/>
</dbReference>
<dbReference type="UniPathway" id="UPA00077">
    <property type="reaction ID" value="UER00156"/>
</dbReference>
<evidence type="ECO:0000256" key="2">
    <source>
        <dbReference type="ARBA" id="ARBA00001946"/>
    </source>
</evidence>
<dbReference type="AlphaFoldDB" id="G9A712"/>
<dbReference type="GO" id="GO:0046656">
    <property type="term" value="P:folic acid biosynthetic process"/>
    <property type="evidence" value="ECO:0007669"/>
    <property type="project" value="UniProtKB-KW"/>
</dbReference>
<dbReference type="GO" id="GO:0005829">
    <property type="term" value="C:cytosol"/>
    <property type="evidence" value="ECO:0007669"/>
    <property type="project" value="TreeGrafter"/>
</dbReference>
<keyword evidence="7 9" id="KW-0460">Magnesium</keyword>
<evidence type="ECO:0000256" key="6">
    <source>
        <dbReference type="ARBA" id="ARBA00022723"/>
    </source>
</evidence>
<evidence type="ECO:0000256" key="4">
    <source>
        <dbReference type="ARBA" id="ARBA00012458"/>
    </source>
</evidence>
<dbReference type="HOGENOM" id="CLU_008023_0_2_5"/>
<dbReference type="NCBIfam" id="TIGR01496">
    <property type="entry name" value="DHPS"/>
    <property type="match status" value="1"/>
</dbReference>
<dbReference type="STRING" id="1117943.SFHH103_01545"/>
<dbReference type="Proteomes" id="UP000007735">
    <property type="component" value="Chromosome"/>
</dbReference>
<dbReference type="GO" id="GO:0046654">
    <property type="term" value="P:tetrahydrofolate biosynthetic process"/>
    <property type="evidence" value="ECO:0007669"/>
    <property type="project" value="UniProtKB-UniPathway"/>
</dbReference>
<evidence type="ECO:0000259" key="10">
    <source>
        <dbReference type="PROSITE" id="PS50972"/>
    </source>
</evidence>
<dbReference type="EC" id="2.5.1.15" evidence="4 9"/>
<dbReference type="Gene3D" id="3.20.20.20">
    <property type="entry name" value="Dihydropteroate synthase-like"/>
    <property type="match status" value="1"/>
</dbReference>
<dbReference type="PROSITE" id="PS00792">
    <property type="entry name" value="DHPS_1"/>
    <property type="match status" value="1"/>
</dbReference>
<dbReference type="EMBL" id="HE616890">
    <property type="protein sequence ID" value="CCE96042.1"/>
    <property type="molecule type" value="Genomic_DNA"/>
</dbReference>
<evidence type="ECO:0000256" key="5">
    <source>
        <dbReference type="ARBA" id="ARBA00022679"/>
    </source>
</evidence>
<dbReference type="CDD" id="cd00739">
    <property type="entry name" value="DHPS"/>
    <property type="match status" value="1"/>
</dbReference>
<comment type="function">
    <text evidence="9">Catalyzes the condensation of para-aminobenzoate (pABA) with 6-hydroxymethyl-7,8-dihydropterin diphosphate (DHPt-PP) to form 7,8-dihydropteroate (H2Pte), the immediate precursor of folate derivatives.</text>
</comment>
<gene>
    <name evidence="11" type="primary">folP</name>
    <name evidence="11" type="ordered locus">SFHH103_01545</name>
</gene>
<dbReference type="KEGG" id="sfh:SFHH103_01545"/>
<dbReference type="GO" id="GO:0046872">
    <property type="term" value="F:metal ion binding"/>
    <property type="evidence" value="ECO:0007669"/>
    <property type="project" value="UniProtKB-KW"/>
</dbReference>